<proteinExistence type="evidence at protein level"/>
<evidence type="ECO:0000313" key="3">
    <source>
        <dbReference type="EMBL" id="BAT04301.1"/>
    </source>
</evidence>
<dbReference type="GO" id="GO:0005886">
    <property type="term" value="C:plasma membrane"/>
    <property type="evidence" value="ECO:0000318"/>
    <property type="project" value="GO_Central"/>
</dbReference>
<evidence type="ECO:0007829" key="5">
    <source>
        <dbReference type="PeptideAtlas" id="A0A0P0XCY1"/>
    </source>
</evidence>
<evidence type="ECO:0000313" key="4">
    <source>
        <dbReference type="Proteomes" id="UP000059680"/>
    </source>
</evidence>
<sequence>LIKLVLSQLICSFFFSHDVRVISIAGYPYPAQEAGQQQQQAYPAYVAPPPAGYPTKDGPQEQYPAGAGAGETTSRGHHHHHHHGDGFWKGWSVPSASFSPHFFLFFRLKY</sequence>
<feature type="chain" id="PRO_5006057045" evidence="2">
    <location>
        <begin position="22"/>
        <end position="110"/>
    </location>
</feature>
<keyword evidence="2" id="KW-0732">Signal</keyword>
<dbReference type="AlphaFoldDB" id="A0A0P0XCY1"/>
<dbReference type="Gramene" id="Os08t0205800-01">
    <property type="protein sequence ID" value="Os08t0205800-01"/>
    <property type="gene ID" value="Os08g0205800"/>
</dbReference>
<name>A0A0P0XCY1_ORYSJ</name>
<dbReference type="InParanoid" id="A0A0P0XCY1"/>
<dbReference type="PaxDb" id="39947-A0A0P0XCY1"/>
<reference evidence="3 4" key="2">
    <citation type="journal article" date="2013" name="Plant Cell Physiol.">
        <title>Rice Annotation Project Database (RAP-DB): an integrative and interactive database for rice genomics.</title>
        <authorList>
            <person name="Sakai H."/>
            <person name="Lee S.S."/>
            <person name="Tanaka T."/>
            <person name="Numa H."/>
            <person name="Kim J."/>
            <person name="Kawahara Y."/>
            <person name="Wakimoto H."/>
            <person name="Yang C.C."/>
            <person name="Iwamoto M."/>
            <person name="Abe T."/>
            <person name="Yamada Y."/>
            <person name="Muto A."/>
            <person name="Inokuchi H."/>
            <person name="Ikemura T."/>
            <person name="Matsumoto T."/>
            <person name="Sasaki T."/>
            <person name="Itoh T."/>
        </authorList>
    </citation>
    <scope>NUCLEOTIDE SEQUENCE [LARGE SCALE GENOMIC DNA]</scope>
    <source>
        <strain evidence="4">cv. Nipponbare</strain>
    </source>
</reference>
<dbReference type="STRING" id="39947.A0A0P0XCY1"/>
<evidence type="ECO:0000256" key="2">
    <source>
        <dbReference type="SAM" id="SignalP"/>
    </source>
</evidence>
<keyword evidence="5 6" id="KW-1267">Proteomics identification</keyword>
<feature type="non-terminal residue" evidence="3">
    <location>
        <position position="1"/>
    </location>
</feature>
<evidence type="ECO:0007829" key="6">
    <source>
        <dbReference type="ProteomicsDB" id="A0A0P0XCY1"/>
    </source>
</evidence>
<gene>
    <name evidence="3" type="ordered locus">Os08g0205800</name>
    <name evidence="3" type="ORF">OSNPB_080205800</name>
</gene>
<feature type="region of interest" description="Disordered" evidence="1">
    <location>
        <begin position="45"/>
        <end position="84"/>
    </location>
</feature>
<reference evidence="4" key="1">
    <citation type="journal article" date="2005" name="Nature">
        <title>The map-based sequence of the rice genome.</title>
        <authorList>
            <consortium name="International rice genome sequencing project (IRGSP)"/>
            <person name="Matsumoto T."/>
            <person name="Wu J."/>
            <person name="Kanamori H."/>
            <person name="Katayose Y."/>
            <person name="Fujisawa M."/>
            <person name="Namiki N."/>
            <person name="Mizuno H."/>
            <person name="Yamamoto K."/>
            <person name="Antonio B.A."/>
            <person name="Baba T."/>
            <person name="Sakata K."/>
            <person name="Nagamura Y."/>
            <person name="Aoki H."/>
            <person name="Arikawa K."/>
            <person name="Arita K."/>
            <person name="Bito T."/>
            <person name="Chiden Y."/>
            <person name="Fujitsuka N."/>
            <person name="Fukunaka R."/>
            <person name="Hamada M."/>
            <person name="Harada C."/>
            <person name="Hayashi A."/>
            <person name="Hijishita S."/>
            <person name="Honda M."/>
            <person name="Hosokawa S."/>
            <person name="Ichikawa Y."/>
            <person name="Idonuma A."/>
            <person name="Iijima M."/>
            <person name="Ikeda M."/>
            <person name="Ikeno M."/>
            <person name="Ito K."/>
            <person name="Ito S."/>
            <person name="Ito T."/>
            <person name="Ito Y."/>
            <person name="Ito Y."/>
            <person name="Iwabuchi A."/>
            <person name="Kamiya K."/>
            <person name="Karasawa W."/>
            <person name="Kurita K."/>
            <person name="Katagiri S."/>
            <person name="Kikuta A."/>
            <person name="Kobayashi H."/>
            <person name="Kobayashi N."/>
            <person name="Machita K."/>
            <person name="Maehara T."/>
            <person name="Masukawa M."/>
            <person name="Mizubayashi T."/>
            <person name="Mukai Y."/>
            <person name="Nagasaki H."/>
            <person name="Nagata Y."/>
            <person name="Naito S."/>
            <person name="Nakashima M."/>
            <person name="Nakama Y."/>
            <person name="Nakamichi Y."/>
            <person name="Nakamura M."/>
            <person name="Meguro A."/>
            <person name="Negishi M."/>
            <person name="Ohta I."/>
            <person name="Ohta T."/>
            <person name="Okamoto M."/>
            <person name="Ono N."/>
            <person name="Saji S."/>
            <person name="Sakaguchi M."/>
            <person name="Sakai K."/>
            <person name="Shibata M."/>
            <person name="Shimokawa T."/>
            <person name="Song J."/>
            <person name="Takazaki Y."/>
            <person name="Terasawa K."/>
            <person name="Tsugane M."/>
            <person name="Tsuji K."/>
            <person name="Ueda S."/>
            <person name="Waki K."/>
            <person name="Yamagata H."/>
            <person name="Yamamoto M."/>
            <person name="Yamamoto S."/>
            <person name="Yamane H."/>
            <person name="Yoshiki S."/>
            <person name="Yoshihara R."/>
            <person name="Yukawa K."/>
            <person name="Zhong H."/>
            <person name="Yano M."/>
            <person name="Yuan Q."/>
            <person name="Ouyang S."/>
            <person name="Liu J."/>
            <person name="Jones K.M."/>
            <person name="Gansberger K."/>
            <person name="Moffat K."/>
            <person name="Hill J."/>
            <person name="Bera J."/>
            <person name="Fadrosh D."/>
            <person name="Jin S."/>
            <person name="Johri S."/>
            <person name="Kim M."/>
            <person name="Overton L."/>
            <person name="Reardon M."/>
            <person name="Tsitrin T."/>
            <person name="Vuong H."/>
            <person name="Weaver B."/>
            <person name="Ciecko A."/>
            <person name="Tallon L."/>
            <person name="Jackson J."/>
            <person name="Pai G."/>
            <person name="Aken S.V."/>
            <person name="Utterback T."/>
            <person name="Reidmuller S."/>
            <person name="Feldblyum T."/>
            <person name="Hsiao J."/>
            <person name="Zismann V."/>
            <person name="Iobst S."/>
            <person name="de Vazeille A.R."/>
            <person name="Buell C.R."/>
            <person name="Ying K."/>
            <person name="Li Y."/>
            <person name="Lu T."/>
            <person name="Huang Y."/>
            <person name="Zhao Q."/>
            <person name="Feng Q."/>
            <person name="Zhang L."/>
            <person name="Zhu J."/>
            <person name="Weng Q."/>
            <person name="Mu J."/>
            <person name="Lu Y."/>
            <person name="Fan D."/>
            <person name="Liu Y."/>
            <person name="Guan J."/>
            <person name="Zhang Y."/>
            <person name="Yu S."/>
            <person name="Liu X."/>
            <person name="Zhang Y."/>
            <person name="Hong G."/>
            <person name="Han B."/>
            <person name="Choisne N."/>
            <person name="Demange N."/>
            <person name="Orjeda G."/>
            <person name="Samain S."/>
            <person name="Cattolico L."/>
            <person name="Pelletier E."/>
            <person name="Couloux A."/>
            <person name="Segurens B."/>
            <person name="Wincker P."/>
            <person name="D'Hont A."/>
            <person name="Scarpelli C."/>
            <person name="Weissenbach J."/>
            <person name="Salanoubat M."/>
            <person name="Quetier F."/>
            <person name="Yu Y."/>
            <person name="Kim H.R."/>
            <person name="Rambo T."/>
            <person name="Currie J."/>
            <person name="Collura K."/>
            <person name="Luo M."/>
            <person name="Yang T."/>
            <person name="Ammiraju J.S.S."/>
            <person name="Engler F."/>
            <person name="Soderlund C."/>
            <person name="Wing R.A."/>
            <person name="Palmer L.E."/>
            <person name="de la Bastide M."/>
            <person name="Spiegel L."/>
            <person name="Nascimento L."/>
            <person name="Zutavern T."/>
            <person name="O'Shaughnessy A."/>
            <person name="Dike S."/>
            <person name="Dedhia N."/>
            <person name="Preston R."/>
            <person name="Balija V."/>
            <person name="McCombie W.R."/>
            <person name="Chow T."/>
            <person name="Chen H."/>
            <person name="Chung M."/>
            <person name="Chen C."/>
            <person name="Shaw J."/>
            <person name="Wu H."/>
            <person name="Hsiao K."/>
            <person name="Chao Y."/>
            <person name="Chu M."/>
            <person name="Cheng C."/>
            <person name="Hour A."/>
            <person name="Lee P."/>
            <person name="Lin S."/>
            <person name="Lin Y."/>
            <person name="Liou J."/>
            <person name="Liu S."/>
            <person name="Hsing Y."/>
            <person name="Raghuvanshi S."/>
            <person name="Mohanty A."/>
            <person name="Bharti A.K."/>
            <person name="Gaur A."/>
            <person name="Gupta V."/>
            <person name="Kumar D."/>
            <person name="Ravi V."/>
            <person name="Vij S."/>
            <person name="Kapur A."/>
            <person name="Khurana P."/>
            <person name="Khurana P."/>
            <person name="Khurana J.P."/>
            <person name="Tyagi A.K."/>
            <person name="Gaikwad K."/>
            <person name="Singh A."/>
            <person name="Dalal V."/>
            <person name="Srivastava S."/>
            <person name="Dixit A."/>
            <person name="Pal A.K."/>
            <person name="Ghazi I.A."/>
            <person name="Yadav M."/>
            <person name="Pandit A."/>
            <person name="Bhargava A."/>
            <person name="Sureshbabu K."/>
            <person name="Batra K."/>
            <person name="Sharma T.R."/>
            <person name="Mohapatra T."/>
            <person name="Singh N.K."/>
            <person name="Messing J."/>
            <person name="Nelson A.B."/>
            <person name="Fuks G."/>
            <person name="Kavchok S."/>
            <person name="Keizer G."/>
            <person name="Linton E."/>
            <person name="Llaca V."/>
            <person name="Song R."/>
            <person name="Tanyolac B."/>
            <person name="Young S."/>
            <person name="Ho-Il K."/>
            <person name="Hahn J.H."/>
            <person name="Sangsakoo G."/>
            <person name="Vanavichit A."/>
            <person name="de Mattos Luiz.A.T."/>
            <person name="Zimmer P.D."/>
            <person name="Malone G."/>
            <person name="Dellagostin O."/>
            <person name="de Oliveira A.C."/>
            <person name="Bevan M."/>
            <person name="Bancroft I."/>
            <person name="Minx P."/>
            <person name="Cordum H."/>
            <person name="Wilson R."/>
            <person name="Cheng Z."/>
            <person name="Jin W."/>
            <person name="Jiang J."/>
            <person name="Leong S.A."/>
            <person name="Iwama H."/>
            <person name="Gojobori T."/>
            <person name="Itoh T."/>
            <person name="Niimura Y."/>
            <person name="Fujii Y."/>
            <person name="Habara T."/>
            <person name="Sakai H."/>
            <person name="Sato Y."/>
            <person name="Wilson G."/>
            <person name="Kumar K."/>
            <person name="McCouch S."/>
            <person name="Juretic N."/>
            <person name="Hoen D."/>
            <person name="Wright S."/>
            <person name="Bruskiewich R."/>
            <person name="Bureau T."/>
            <person name="Miyao A."/>
            <person name="Hirochika H."/>
            <person name="Nishikawa T."/>
            <person name="Kadowaki K."/>
            <person name="Sugiura M."/>
            <person name="Burr B."/>
            <person name="Sasaki T."/>
        </authorList>
    </citation>
    <scope>NUCLEOTIDE SEQUENCE [LARGE SCALE GENOMIC DNA]</scope>
    <source>
        <strain evidence="4">cv. Nipponbare</strain>
    </source>
</reference>
<dbReference type="Proteomes" id="UP000059680">
    <property type="component" value="Chromosome 8"/>
</dbReference>
<keyword evidence="4" id="KW-1185">Reference proteome</keyword>
<evidence type="ECO:0000256" key="1">
    <source>
        <dbReference type="SAM" id="MobiDB-lite"/>
    </source>
</evidence>
<feature type="signal peptide" evidence="2">
    <location>
        <begin position="1"/>
        <end position="21"/>
    </location>
</feature>
<protein>
    <submittedName>
        <fullName evidence="3">Os08g0205800 protein</fullName>
    </submittedName>
</protein>
<dbReference type="EMBL" id="AP014964">
    <property type="protein sequence ID" value="BAT04301.1"/>
    <property type="molecule type" value="Genomic_DNA"/>
</dbReference>
<accession>A0A0P0XCY1</accession>
<organism evidence="3 4">
    <name type="scientific">Oryza sativa subsp. japonica</name>
    <name type="common">Rice</name>
    <dbReference type="NCBI Taxonomy" id="39947"/>
    <lineage>
        <taxon>Eukaryota</taxon>
        <taxon>Viridiplantae</taxon>
        <taxon>Streptophyta</taxon>
        <taxon>Embryophyta</taxon>
        <taxon>Tracheophyta</taxon>
        <taxon>Spermatophyta</taxon>
        <taxon>Magnoliopsida</taxon>
        <taxon>Liliopsida</taxon>
        <taxon>Poales</taxon>
        <taxon>Poaceae</taxon>
        <taxon>BOP clade</taxon>
        <taxon>Oryzoideae</taxon>
        <taxon>Oryzeae</taxon>
        <taxon>Oryzinae</taxon>
        <taxon>Oryza</taxon>
        <taxon>Oryza sativa</taxon>
    </lineage>
</organism>
<reference evidence="3 4" key="3">
    <citation type="journal article" date="2013" name="Rice">
        <title>Improvement of the Oryza sativa Nipponbare reference genome using next generation sequence and optical map data.</title>
        <authorList>
            <person name="Kawahara Y."/>
            <person name="de la Bastide M."/>
            <person name="Hamilton J.P."/>
            <person name="Kanamori H."/>
            <person name="McCombie W.R."/>
            <person name="Ouyang S."/>
            <person name="Schwartz D.C."/>
            <person name="Tanaka T."/>
            <person name="Wu J."/>
            <person name="Zhou S."/>
            <person name="Childs K.L."/>
            <person name="Davidson R.M."/>
            <person name="Lin H."/>
            <person name="Quesada-Ocampo L."/>
            <person name="Vaillancourt B."/>
            <person name="Sakai H."/>
            <person name="Lee S.S."/>
            <person name="Kim J."/>
            <person name="Numa H."/>
            <person name="Itoh T."/>
            <person name="Buell C.R."/>
            <person name="Matsumoto T."/>
        </authorList>
    </citation>
    <scope>NUCLEOTIDE SEQUENCE [LARGE SCALE GENOMIC DNA]</scope>
    <source>
        <strain evidence="4">cv. Nipponbare</strain>
    </source>
</reference>